<name>A0A544QXQ4_9FIRM</name>
<dbReference type="SUPFAM" id="SSF52777">
    <property type="entry name" value="CoA-dependent acyltransferases"/>
    <property type="match status" value="1"/>
</dbReference>
<dbReference type="PANTHER" id="PTHR38474">
    <property type="entry name" value="SLR0299 PROTEIN"/>
    <property type="match status" value="1"/>
</dbReference>
<dbReference type="GO" id="GO:0008811">
    <property type="term" value="F:chloramphenicol O-acetyltransferase activity"/>
    <property type="evidence" value="ECO:0007669"/>
    <property type="project" value="UniProtKB-EC"/>
</dbReference>
<dbReference type="GO" id="GO:0046677">
    <property type="term" value="P:response to antibiotic"/>
    <property type="evidence" value="ECO:0007669"/>
    <property type="project" value="UniProtKB-KW"/>
</dbReference>
<dbReference type="AlphaFoldDB" id="A0A544QXQ4"/>
<dbReference type="OrthoDB" id="9801766at2"/>
<dbReference type="Pfam" id="PF00302">
    <property type="entry name" value="CAT"/>
    <property type="match status" value="1"/>
</dbReference>
<keyword evidence="7 10" id="KW-0046">Antibiotic resistance</keyword>
<comment type="similarity">
    <text evidence="2 11">Belongs to the chloramphenicol acetyltransferase family.</text>
</comment>
<evidence type="ECO:0000313" key="13">
    <source>
        <dbReference type="Proteomes" id="UP000317863"/>
    </source>
</evidence>
<dbReference type="EC" id="2.3.1.28" evidence="4 10"/>
<dbReference type="PROSITE" id="PS00100">
    <property type="entry name" value="CAT"/>
    <property type="match status" value="1"/>
</dbReference>
<keyword evidence="8 10" id="KW-0012">Acyltransferase</keyword>
<keyword evidence="6 10" id="KW-0808">Transferase</keyword>
<evidence type="ECO:0000256" key="2">
    <source>
        <dbReference type="ARBA" id="ARBA00010571"/>
    </source>
</evidence>
<accession>A0A544QXQ4</accession>
<reference evidence="12 13" key="1">
    <citation type="submission" date="2019-02" db="EMBL/GenBank/DDBJ databases">
        <title>Peptostreptococcaceae bacterium ZHW00191 nov., a new bacterium isolated from the human gut.</title>
        <authorList>
            <person name="Zhou H.-W."/>
            <person name="Chen X.-J."/>
        </authorList>
    </citation>
    <scope>NUCLEOTIDE SEQUENCE [LARGE SCALE GENOMIC DNA]</scope>
    <source>
        <strain evidence="12 13">ZHW00191</strain>
    </source>
</reference>
<comment type="subunit">
    <text evidence="3">Homotrimer.</text>
</comment>
<dbReference type="InterPro" id="IPR023213">
    <property type="entry name" value="CAT-like_dom_sf"/>
</dbReference>
<dbReference type="InterPro" id="IPR001707">
    <property type="entry name" value="Cmp_AcTrfase"/>
</dbReference>
<sequence>MKFEYIDRNNWKREEYFRHYKENIPCTYSISAKLDISNIKNRNEKIYPAMLYAISTIVNRYDEFRTSLDEDGRVGVFDEMMPCYTVFNKETEMFSNIWTEYRKDYSEFKRLYIEDVENYGNFTSMNAKPGTPINTFPVSMIPWISFEGFNLNLQKGYDYLLPIFTMGKYCIEDGKYIMPISVQVHHAVCDGFHVSRFINELQEFINKFEWI</sequence>
<comment type="caution">
    <text evidence="12">The sequence shown here is derived from an EMBL/GenBank/DDBJ whole genome shotgun (WGS) entry which is preliminary data.</text>
</comment>
<evidence type="ECO:0000256" key="6">
    <source>
        <dbReference type="ARBA" id="ARBA00022679"/>
    </source>
</evidence>
<comment type="function">
    <text evidence="1 10">This enzyme is an effector of chloramphenicol resistance in bacteria.</text>
</comment>
<keyword evidence="13" id="KW-1185">Reference proteome</keyword>
<dbReference type="Gene3D" id="3.30.559.10">
    <property type="entry name" value="Chloramphenicol acetyltransferase-like domain"/>
    <property type="match status" value="1"/>
</dbReference>
<evidence type="ECO:0000256" key="9">
    <source>
        <dbReference type="PIRSR" id="PIRSR000440-1"/>
    </source>
</evidence>
<evidence type="ECO:0000256" key="3">
    <source>
        <dbReference type="ARBA" id="ARBA00011233"/>
    </source>
</evidence>
<proteinExistence type="inferred from homology"/>
<evidence type="ECO:0000256" key="10">
    <source>
        <dbReference type="RuleBase" id="RU000503"/>
    </source>
</evidence>
<evidence type="ECO:0000256" key="4">
    <source>
        <dbReference type="ARBA" id="ARBA00013235"/>
    </source>
</evidence>
<evidence type="ECO:0000256" key="7">
    <source>
        <dbReference type="ARBA" id="ARBA00023251"/>
    </source>
</evidence>
<dbReference type="PIRSF" id="PIRSF000440">
    <property type="entry name" value="CAT"/>
    <property type="match status" value="1"/>
</dbReference>
<dbReference type="NCBIfam" id="NF000491">
    <property type="entry name" value="chloram_CatA"/>
    <property type="match status" value="1"/>
</dbReference>
<evidence type="ECO:0000256" key="1">
    <source>
        <dbReference type="ARBA" id="ARBA00002150"/>
    </source>
</evidence>
<dbReference type="RefSeq" id="WP_142535138.1">
    <property type="nucleotide sequence ID" value="NZ_SGJB01000002.1"/>
</dbReference>
<dbReference type="Proteomes" id="UP000317863">
    <property type="component" value="Unassembled WGS sequence"/>
</dbReference>
<organism evidence="12 13">
    <name type="scientific">Peptacetobacter hominis</name>
    <dbReference type="NCBI Taxonomy" id="2743610"/>
    <lineage>
        <taxon>Bacteria</taxon>
        <taxon>Bacillati</taxon>
        <taxon>Bacillota</taxon>
        <taxon>Clostridia</taxon>
        <taxon>Peptostreptococcales</taxon>
        <taxon>Peptostreptococcaceae</taxon>
        <taxon>Peptacetobacter</taxon>
    </lineage>
</organism>
<dbReference type="PANTHER" id="PTHR38474:SF2">
    <property type="entry name" value="CHLORAMPHENICOL ACETYLTRANSFERASE"/>
    <property type="match status" value="1"/>
</dbReference>
<feature type="active site" description="Proton acceptor" evidence="9">
    <location>
        <position position="186"/>
    </location>
</feature>
<comment type="catalytic activity">
    <reaction evidence="10">
        <text>chloramphenicol + acetyl-CoA = chloramphenicol 3-acetate + CoA</text>
        <dbReference type="Rhea" id="RHEA:18421"/>
        <dbReference type="ChEBI" id="CHEBI:16730"/>
        <dbReference type="ChEBI" id="CHEBI:17698"/>
        <dbReference type="ChEBI" id="CHEBI:57287"/>
        <dbReference type="ChEBI" id="CHEBI:57288"/>
        <dbReference type="EC" id="2.3.1.28"/>
    </reaction>
</comment>
<evidence type="ECO:0000256" key="8">
    <source>
        <dbReference type="ARBA" id="ARBA00023315"/>
    </source>
</evidence>
<evidence type="ECO:0000256" key="11">
    <source>
        <dbReference type="RuleBase" id="RU004156"/>
    </source>
</evidence>
<evidence type="ECO:0000313" key="12">
    <source>
        <dbReference type="EMBL" id="TQQ85434.1"/>
    </source>
</evidence>
<gene>
    <name evidence="12" type="primary">catA</name>
    <name evidence="12" type="ORF">EXD82_01425</name>
</gene>
<evidence type="ECO:0000256" key="5">
    <source>
        <dbReference type="ARBA" id="ARBA00020291"/>
    </source>
</evidence>
<dbReference type="SMART" id="SM01059">
    <property type="entry name" value="CAT"/>
    <property type="match status" value="1"/>
</dbReference>
<dbReference type="EMBL" id="SGJB01000002">
    <property type="protein sequence ID" value="TQQ85434.1"/>
    <property type="molecule type" value="Genomic_DNA"/>
</dbReference>
<dbReference type="InterPro" id="IPR018372">
    <property type="entry name" value="Chloramphenicol_AcTrfase_AS"/>
</dbReference>
<protein>
    <recommendedName>
        <fullName evidence="5 10">Chloramphenicol acetyltransferase</fullName>
        <ecNumber evidence="4 10">2.3.1.28</ecNumber>
    </recommendedName>
</protein>